<keyword evidence="2" id="KW-1185">Reference proteome</keyword>
<evidence type="ECO:0000313" key="1">
    <source>
        <dbReference type="EMBL" id="MPC58463.1"/>
    </source>
</evidence>
<evidence type="ECO:0000313" key="2">
    <source>
        <dbReference type="Proteomes" id="UP000324222"/>
    </source>
</evidence>
<sequence length="72" mass="7889">MEPATAVPLFSFPDVASCSLGPTLTPEHRLCFTHGSLRGAITLAYETRNAGHGSWYDTRNTITHKLPVFLLC</sequence>
<accession>A0A5B7GLW3</accession>
<reference evidence="1 2" key="1">
    <citation type="submission" date="2019-05" db="EMBL/GenBank/DDBJ databases">
        <title>Another draft genome of Portunus trituberculatus and its Hox gene families provides insights of decapod evolution.</title>
        <authorList>
            <person name="Jeong J.-H."/>
            <person name="Song I."/>
            <person name="Kim S."/>
            <person name="Choi T."/>
            <person name="Kim D."/>
            <person name="Ryu S."/>
            <person name="Kim W."/>
        </authorList>
    </citation>
    <scope>NUCLEOTIDE SEQUENCE [LARGE SCALE GENOMIC DNA]</scope>
    <source>
        <tissue evidence="1">Muscle</tissue>
    </source>
</reference>
<dbReference type="Proteomes" id="UP000324222">
    <property type="component" value="Unassembled WGS sequence"/>
</dbReference>
<protein>
    <submittedName>
        <fullName evidence="1">Uncharacterized protein</fullName>
    </submittedName>
</protein>
<proteinExistence type="predicted"/>
<dbReference type="AlphaFoldDB" id="A0A5B7GLW3"/>
<dbReference type="EMBL" id="VSRR010015709">
    <property type="protein sequence ID" value="MPC58463.1"/>
    <property type="molecule type" value="Genomic_DNA"/>
</dbReference>
<comment type="caution">
    <text evidence="1">The sequence shown here is derived from an EMBL/GenBank/DDBJ whole genome shotgun (WGS) entry which is preliminary data.</text>
</comment>
<organism evidence="1 2">
    <name type="scientific">Portunus trituberculatus</name>
    <name type="common">Swimming crab</name>
    <name type="synonym">Neptunus trituberculatus</name>
    <dbReference type="NCBI Taxonomy" id="210409"/>
    <lineage>
        <taxon>Eukaryota</taxon>
        <taxon>Metazoa</taxon>
        <taxon>Ecdysozoa</taxon>
        <taxon>Arthropoda</taxon>
        <taxon>Crustacea</taxon>
        <taxon>Multicrustacea</taxon>
        <taxon>Malacostraca</taxon>
        <taxon>Eumalacostraca</taxon>
        <taxon>Eucarida</taxon>
        <taxon>Decapoda</taxon>
        <taxon>Pleocyemata</taxon>
        <taxon>Brachyura</taxon>
        <taxon>Eubrachyura</taxon>
        <taxon>Portunoidea</taxon>
        <taxon>Portunidae</taxon>
        <taxon>Portuninae</taxon>
        <taxon>Portunus</taxon>
    </lineage>
</organism>
<name>A0A5B7GLW3_PORTR</name>
<gene>
    <name evidence="1" type="ORF">E2C01_052468</name>
</gene>